<gene>
    <name evidence="2" type="ORF">MNBD_GAMMA17-1051</name>
</gene>
<dbReference type="InterPro" id="IPR045506">
    <property type="entry name" value="DUF6484"/>
</dbReference>
<sequence length="155" mass="16893">MPGAITIGTLAGINERGQPLVDFPDNTAGHSLVAISSLRLSQRHTGRQVTLLFANGNSHQPVIMELIHDPLQEMLERFDPPQTDNNPEIKAELNVEAVRIDGNKLVFEAKEEIVFQCGQASIVLNKEGKISLRGTKISTRSTGVNRIMGASVQLN</sequence>
<accession>A0A3B0ZGW3</accession>
<evidence type="ECO:0000259" key="1">
    <source>
        <dbReference type="Pfam" id="PF20093"/>
    </source>
</evidence>
<dbReference type="EMBL" id="UOFQ01000065">
    <property type="protein sequence ID" value="VAW87473.1"/>
    <property type="molecule type" value="Genomic_DNA"/>
</dbReference>
<dbReference type="AlphaFoldDB" id="A0A3B0ZGW3"/>
<dbReference type="Pfam" id="PF20093">
    <property type="entry name" value="DUF6484"/>
    <property type="match status" value="1"/>
</dbReference>
<protein>
    <recommendedName>
        <fullName evidence="1">DUF6484 domain-containing protein</fullName>
    </recommendedName>
</protein>
<feature type="domain" description="DUF6484" evidence="1">
    <location>
        <begin position="7"/>
        <end position="67"/>
    </location>
</feature>
<proteinExistence type="predicted"/>
<organism evidence="2">
    <name type="scientific">hydrothermal vent metagenome</name>
    <dbReference type="NCBI Taxonomy" id="652676"/>
    <lineage>
        <taxon>unclassified sequences</taxon>
        <taxon>metagenomes</taxon>
        <taxon>ecological metagenomes</taxon>
    </lineage>
</organism>
<evidence type="ECO:0000313" key="2">
    <source>
        <dbReference type="EMBL" id="VAW87473.1"/>
    </source>
</evidence>
<name>A0A3B0ZGW3_9ZZZZ</name>
<reference evidence="2" key="1">
    <citation type="submission" date="2018-06" db="EMBL/GenBank/DDBJ databases">
        <authorList>
            <person name="Zhirakovskaya E."/>
        </authorList>
    </citation>
    <scope>NUCLEOTIDE SEQUENCE</scope>
</reference>